<dbReference type="PROSITE" id="PS50222">
    <property type="entry name" value="EF_HAND_2"/>
    <property type="match status" value="1"/>
</dbReference>
<sequence>MEDSIRLFIQLDQDGDGSLDASELPPALYGLLNYDADGDGRVSAAEYLGALRQVQLEMSLDQQCRHQYGNNAEFDGVDSCRCKVGYVNDNGRCVPDTYGIGHKNQASCSYMEAGSVVELSDATFLQMLQEGGTWVVMFYAPWCGHCMESKPAYEQAALEYAQAASLADYHRAQQGLPPGGYQEVQFAMLDGDHYSNIIKHEGIRGFPTIRLYSQGRMVRDYKGDRTVEDFLSFAAGVPSGAHAEAETLDAQCKMAYGAGSEFDGEMCDCRPGFKNVDGRCVPIEKPKRKARAPTKHRSYKEAAVFAGAQGQEAMGAAWRRQAATAVQEDAVNYNRLCQQEFGIGAEYDGEMCTCRAGYVNRNGRCARVSY</sequence>
<gene>
    <name evidence="6" type="ORF">HAND00432_LOCUS11489</name>
    <name evidence="5" type="ORF">HAND1043_LOCUS26389</name>
</gene>
<evidence type="ECO:0000313" key="6">
    <source>
        <dbReference type="EMBL" id="CAD8956950.1"/>
    </source>
</evidence>
<dbReference type="PANTHER" id="PTHR45672:SF2">
    <property type="entry name" value="PROTEIN DISULFIDE-ISOMERASE A5"/>
    <property type="match status" value="1"/>
</dbReference>
<evidence type="ECO:0000313" key="5">
    <source>
        <dbReference type="EMBL" id="CAD8759875.1"/>
    </source>
</evidence>
<dbReference type="InterPro" id="IPR036249">
    <property type="entry name" value="Thioredoxin-like_sf"/>
</dbReference>
<dbReference type="EMBL" id="HBFX01018960">
    <property type="protein sequence ID" value="CAD8956950.1"/>
    <property type="molecule type" value="Transcribed_RNA"/>
</dbReference>
<evidence type="ECO:0000259" key="3">
    <source>
        <dbReference type="PROSITE" id="PS50222"/>
    </source>
</evidence>
<dbReference type="Pfam" id="PF13202">
    <property type="entry name" value="EF-hand_5"/>
    <property type="match status" value="1"/>
</dbReference>
<protein>
    <recommendedName>
        <fullName evidence="7">Thioredoxin domain-containing protein</fullName>
    </recommendedName>
</protein>
<dbReference type="EMBL" id="HBFK01043448">
    <property type="protein sequence ID" value="CAD8759875.1"/>
    <property type="molecule type" value="Transcribed_RNA"/>
</dbReference>
<dbReference type="Gene3D" id="1.10.238.10">
    <property type="entry name" value="EF-hand"/>
    <property type="match status" value="1"/>
</dbReference>
<dbReference type="PROSITE" id="PS00018">
    <property type="entry name" value="EF_HAND_1"/>
    <property type="match status" value="1"/>
</dbReference>
<feature type="domain" description="Thioredoxin" evidence="4">
    <location>
        <begin position="88"/>
        <end position="239"/>
    </location>
</feature>
<dbReference type="Gene3D" id="3.40.30.10">
    <property type="entry name" value="Glutaredoxin"/>
    <property type="match status" value="1"/>
</dbReference>
<dbReference type="GO" id="GO:0005783">
    <property type="term" value="C:endoplasmic reticulum"/>
    <property type="evidence" value="ECO:0007669"/>
    <property type="project" value="TreeGrafter"/>
</dbReference>
<keyword evidence="2" id="KW-0106">Calcium</keyword>
<dbReference type="PROSITE" id="PS51352">
    <property type="entry name" value="THIOREDOXIN_2"/>
    <property type="match status" value="1"/>
</dbReference>
<evidence type="ECO:0000259" key="4">
    <source>
        <dbReference type="PROSITE" id="PS51352"/>
    </source>
</evidence>
<comment type="similarity">
    <text evidence="1">Belongs to the protein disulfide isomerase family.</text>
</comment>
<dbReference type="GO" id="GO:0003756">
    <property type="term" value="F:protein disulfide isomerase activity"/>
    <property type="evidence" value="ECO:0007669"/>
    <property type="project" value="TreeGrafter"/>
</dbReference>
<evidence type="ECO:0000256" key="1">
    <source>
        <dbReference type="ARBA" id="ARBA00006347"/>
    </source>
</evidence>
<organism evidence="5">
    <name type="scientific">Hemiselmis andersenii</name>
    <name type="common">Cryptophyte alga</name>
    <dbReference type="NCBI Taxonomy" id="464988"/>
    <lineage>
        <taxon>Eukaryota</taxon>
        <taxon>Cryptophyceae</taxon>
        <taxon>Cryptomonadales</taxon>
        <taxon>Hemiselmidaceae</taxon>
        <taxon>Hemiselmis</taxon>
    </lineage>
</organism>
<dbReference type="InterPro" id="IPR002048">
    <property type="entry name" value="EF_hand_dom"/>
</dbReference>
<dbReference type="PANTHER" id="PTHR45672">
    <property type="entry name" value="PROTEIN DISULFIDE-ISOMERASE C17H9.14C-RELATED"/>
    <property type="match status" value="1"/>
</dbReference>
<dbReference type="InterPro" id="IPR051063">
    <property type="entry name" value="PDI"/>
</dbReference>
<name>A0A6T8PRC4_HEMAN</name>
<feature type="domain" description="EF-hand" evidence="3">
    <location>
        <begin position="34"/>
        <end position="57"/>
    </location>
</feature>
<dbReference type="PROSITE" id="PS00194">
    <property type="entry name" value="THIOREDOXIN_1"/>
    <property type="match status" value="1"/>
</dbReference>
<dbReference type="Pfam" id="PF00085">
    <property type="entry name" value="Thioredoxin"/>
    <property type="match status" value="1"/>
</dbReference>
<evidence type="ECO:0000256" key="2">
    <source>
        <dbReference type="ARBA" id="ARBA00022837"/>
    </source>
</evidence>
<dbReference type="GO" id="GO:0005509">
    <property type="term" value="F:calcium ion binding"/>
    <property type="evidence" value="ECO:0007669"/>
    <property type="project" value="InterPro"/>
</dbReference>
<dbReference type="InterPro" id="IPR017937">
    <property type="entry name" value="Thioredoxin_CS"/>
</dbReference>
<dbReference type="InterPro" id="IPR013766">
    <property type="entry name" value="Thioredoxin_domain"/>
</dbReference>
<dbReference type="SUPFAM" id="SSF47473">
    <property type="entry name" value="EF-hand"/>
    <property type="match status" value="1"/>
</dbReference>
<dbReference type="CDD" id="cd02961">
    <property type="entry name" value="PDI_a_family"/>
    <property type="match status" value="1"/>
</dbReference>
<dbReference type="InterPro" id="IPR018247">
    <property type="entry name" value="EF_Hand_1_Ca_BS"/>
</dbReference>
<accession>A0A6T8PRC4</accession>
<dbReference type="InterPro" id="IPR011992">
    <property type="entry name" value="EF-hand-dom_pair"/>
</dbReference>
<proteinExistence type="inferred from homology"/>
<evidence type="ECO:0008006" key="7">
    <source>
        <dbReference type="Google" id="ProtNLM"/>
    </source>
</evidence>
<dbReference type="SUPFAM" id="SSF52833">
    <property type="entry name" value="Thioredoxin-like"/>
    <property type="match status" value="1"/>
</dbReference>
<dbReference type="AlphaFoldDB" id="A0A6T8PRC4"/>
<dbReference type="GO" id="GO:0006457">
    <property type="term" value="P:protein folding"/>
    <property type="evidence" value="ECO:0007669"/>
    <property type="project" value="TreeGrafter"/>
</dbReference>
<reference evidence="5" key="1">
    <citation type="submission" date="2021-01" db="EMBL/GenBank/DDBJ databases">
        <authorList>
            <person name="Corre E."/>
            <person name="Pelletier E."/>
            <person name="Niang G."/>
            <person name="Scheremetjew M."/>
            <person name="Finn R."/>
            <person name="Kale V."/>
            <person name="Holt S."/>
            <person name="Cochrane G."/>
            <person name="Meng A."/>
            <person name="Brown T."/>
            <person name="Cohen L."/>
        </authorList>
    </citation>
    <scope>NUCLEOTIDE SEQUENCE</scope>
    <source>
        <strain evidence="5">CCMP441</strain>
        <strain evidence="6">CCMP644</strain>
    </source>
</reference>